<dbReference type="PANTHER" id="PTHR31286">
    <property type="entry name" value="GLYCINE-RICH CELL WALL STRUCTURAL PROTEIN 1.8-LIKE"/>
    <property type="match status" value="1"/>
</dbReference>
<feature type="domain" description="DUF4283" evidence="2">
    <location>
        <begin position="84"/>
        <end position="153"/>
    </location>
</feature>
<dbReference type="InterPro" id="IPR025558">
    <property type="entry name" value="DUF4283"/>
</dbReference>
<dbReference type="EMBL" id="JAAMPC010000009">
    <property type="protein sequence ID" value="KAG2294406.1"/>
    <property type="molecule type" value="Genomic_DNA"/>
</dbReference>
<feature type="region of interest" description="Disordered" evidence="1">
    <location>
        <begin position="478"/>
        <end position="513"/>
    </location>
</feature>
<accession>A0A8X7UYF6</accession>
<reference evidence="3 4" key="1">
    <citation type="submission" date="2020-02" db="EMBL/GenBank/DDBJ databases">
        <authorList>
            <person name="Ma Q."/>
            <person name="Huang Y."/>
            <person name="Song X."/>
            <person name="Pei D."/>
        </authorList>
    </citation>
    <scope>NUCLEOTIDE SEQUENCE [LARGE SCALE GENOMIC DNA]</scope>
    <source>
        <strain evidence="3">Sxm20200214</strain>
        <tissue evidence="3">Leaf</tissue>
    </source>
</reference>
<evidence type="ECO:0000313" key="3">
    <source>
        <dbReference type="EMBL" id="KAG2294406.1"/>
    </source>
</evidence>
<comment type="caution">
    <text evidence="3">The sequence shown here is derived from an EMBL/GenBank/DDBJ whole genome shotgun (WGS) entry which is preliminary data.</text>
</comment>
<sequence length="513" mass="57204">MTIRVLAIGEGRGSESGDRDATMMDVGERARPPGDPPDRRPCMSVPESLIDDAFVSERLRVEFPNGEDGEPSITIEPEVLEAMNGMWKQCMIVRVLGRNVPISALSKKLRELWNPKGGMYVMDLPRQFFMVRGPWRAFGSYLMVRAWSPEFDPLRDDIVTTPIWIRLTNIPVNFYHRSILMGIAKGLGKPVRVDLTTLKFERARFARVCVEVNLAKPLKGTVLINGERYFVAYEGLAEICSKCGIYGHLVHGCPRTIAERLAEVAIQTEAQSATRSPTRLEPIVQENGFTPARSSRRGTQILPRLVNGGTAEAGGETDRNVQEIPRIGGIANIVISNKFGSLELDTDRSESREEIVSGEENKENQIMNIKRNENKEISQGKETLIFGGKVNIRKDSKIVNKEKWAGKKVVEGARGRPKNLNNKPARGLVFGPTKGEVSLSESGKRLRVESLEAWRAGGVFRESVAEPRVTVKPLQLRDEELENPMDSTISEMEQRETEAQMEAQGDGRILDLA</sequence>
<feature type="compositionally biased region" description="Basic and acidic residues" evidence="1">
    <location>
        <begin position="12"/>
        <end position="41"/>
    </location>
</feature>
<dbReference type="InterPro" id="IPR040256">
    <property type="entry name" value="At4g02000-like"/>
</dbReference>
<dbReference type="OrthoDB" id="1165906at2759"/>
<keyword evidence="4" id="KW-1185">Reference proteome</keyword>
<evidence type="ECO:0000259" key="2">
    <source>
        <dbReference type="Pfam" id="PF14111"/>
    </source>
</evidence>
<proteinExistence type="predicted"/>
<gene>
    <name evidence="3" type="ORF">Bca52824_041075</name>
</gene>
<evidence type="ECO:0000313" key="4">
    <source>
        <dbReference type="Proteomes" id="UP000886595"/>
    </source>
</evidence>
<dbReference type="Pfam" id="PF14111">
    <property type="entry name" value="DUF4283"/>
    <property type="match status" value="1"/>
</dbReference>
<protein>
    <recommendedName>
        <fullName evidence="2">DUF4283 domain-containing protein</fullName>
    </recommendedName>
</protein>
<name>A0A8X7UYF6_BRACI</name>
<dbReference type="Proteomes" id="UP000886595">
    <property type="component" value="Unassembled WGS sequence"/>
</dbReference>
<organism evidence="3 4">
    <name type="scientific">Brassica carinata</name>
    <name type="common">Ethiopian mustard</name>
    <name type="synonym">Abyssinian cabbage</name>
    <dbReference type="NCBI Taxonomy" id="52824"/>
    <lineage>
        <taxon>Eukaryota</taxon>
        <taxon>Viridiplantae</taxon>
        <taxon>Streptophyta</taxon>
        <taxon>Embryophyta</taxon>
        <taxon>Tracheophyta</taxon>
        <taxon>Spermatophyta</taxon>
        <taxon>Magnoliopsida</taxon>
        <taxon>eudicotyledons</taxon>
        <taxon>Gunneridae</taxon>
        <taxon>Pentapetalae</taxon>
        <taxon>rosids</taxon>
        <taxon>malvids</taxon>
        <taxon>Brassicales</taxon>
        <taxon>Brassicaceae</taxon>
        <taxon>Brassiceae</taxon>
        <taxon>Brassica</taxon>
    </lineage>
</organism>
<evidence type="ECO:0000256" key="1">
    <source>
        <dbReference type="SAM" id="MobiDB-lite"/>
    </source>
</evidence>
<dbReference type="AlphaFoldDB" id="A0A8X7UYF6"/>
<feature type="region of interest" description="Disordered" evidence="1">
    <location>
        <begin position="1"/>
        <end position="41"/>
    </location>
</feature>
<dbReference type="PANTHER" id="PTHR31286:SF99">
    <property type="entry name" value="DUF4283 DOMAIN-CONTAINING PROTEIN"/>
    <property type="match status" value="1"/>
</dbReference>